<dbReference type="AlphaFoldDB" id="A0A1C1A3D4"/>
<proteinExistence type="predicted"/>
<comment type="caution">
    <text evidence="1">The sequence shown here is derived from an EMBL/GenBank/DDBJ whole genome shotgun (WGS) entry which is preliminary data.</text>
</comment>
<organism evidence="1 2">
    <name type="scientific">Paenibacillus pectinilyticus</name>
    <dbReference type="NCBI Taxonomy" id="512399"/>
    <lineage>
        <taxon>Bacteria</taxon>
        <taxon>Bacillati</taxon>
        <taxon>Bacillota</taxon>
        <taxon>Bacilli</taxon>
        <taxon>Bacillales</taxon>
        <taxon>Paenibacillaceae</taxon>
        <taxon>Paenibacillus</taxon>
    </lineage>
</organism>
<evidence type="ECO:0000313" key="1">
    <source>
        <dbReference type="EMBL" id="OCT15056.1"/>
    </source>
</evidence>
<gene>
    <name evidence="1" type="ORF">A8709_13145</name>
</gene>
<evidence type="ECO:0000313" key="2">
    <source>
        <dbReference type="Proteomes" id="UP000093309"/>
    </source>
</evidence>
<dbReference type="Proteomes" id="UP000093309">
    <property type="component" value="Unassembled WGS sequence"/>
</dbReference>
<protein>
    <submittedName>
        <fullName evidence="1">Uncharacterized protein</fullName>
    </submittedName>
</protein>
<reference evidence="2" key="1">
    <citation type="submission" date="2016-05" db="EMBL/GenBank/DDBJ databases">
        <title>Paenibacillus oryzae. sp. nov., isolated from the rice root.</title>
        <authorList>
            <person name="Zhang J."/>
            <person name="Zhang X."/>
        </authorList>
    </citation>
    <scope>NUCLEOTIDE SEQUENCE [LARGE SCALE GENOMIC DNA]</scope>
    <source>
        <strain evidence="2">KCTC13222</strain>
    </source>
</reference>
<name>A0A1C1A3D4_9BACL</name>
<dbReference type="EMBL" id="LYPC01000014">
    <property type="protein sequence ID" value="OCT15056.1"/>
    <property type="molecule type" value="Genomic_DNA"/>
</dbReference>
<accession>A0A1C1A3D4</accession>
<sequence>MRIKQLSKTLLIYNSIYGTERLEIVYAHVATLCHRLYFELYSGLDEDYNPPSILLVYGLGNNCTRGPPESIAYKRVLVQ</sequence>
<keyword evidence="2" id="KW-1185">Reference proteome</keyword>
<dbReference type="RefSeq" id="WP_065851966.1">
    <property type="nucleotide sequence ID" value="NZ_LYPC01000014.1"/>
</dbReference>